<proteinExistence type="inferred from homology"/>
<dbReference type="Proteomes" id="UP000092154">
    <property type="component" value="Unassembled WGS sequence"/>
</dbReference>
<feature type="signal peptide" evidence="11">
    <location>
        <begin position="1"/>
        <end position="22"/>
    </location>
</feature>
<evidence type="ECO:0000256" key="5">
    <source>
        <dbReference type="ARBA" id="ARBA00023204"/>
    </source>
</evidence>
<feature type="region of interest" description="Disordered" evidence="10">
    <location>
        <begin position="423"/>
        <end position="450"/>
    </location>
</feature>
<dbReference type="STRING" id="1314800.A0A1B7MXA7"/>
<dbReference type="Gene3D" id="1.10.1670.10">
    <property type="entry name" value="Helix-hairpin-Helix base-excision DNA repair enzymes (C-terminal)"/>
    <property type="match status" value="1"/>
</dbReference>
<accession>A0A1B7MXA7</accession>
<comment type="similarity">
    <text evidence="1">Belongs to the type-1 OGG1 family.</text>
</comment>
<dbReference type="EMBL" id="KV448365">
    <property type="protein sequence ID" value="OAX37222.1"/>
    <property type="molecule type" value="Genomic_DNA"/>
</dbReference>
<evidence type="ECO:0000313" key="14">
    <source>
        <dbReference type="Proteomes" id="UP000092154"/>
    </source>
</evidence>
<dbReference type="Gene3D" id="1.10.340.30">
    <property type="entry name" value="Hypothetical protein, domain 2"/>
    <property type="match status" value="1"/>
</dbReference>
<dbReference type="InterPro" id="IPR011257">
    <property type="entry name" value="DNA_glycosylase"/>
</dbReference>
<dbReference type="PANTHER" id="PTHR10242">
    <property type="entry name" value="8-OXOGUANINE DNA GLYCOSYLASE"/>
    <property type="match status" value="1"/>
</dbReference>
<dbReference type="GO" id="GO:0006289">
    <property type="term" value="P:nucleotide-excision repair"/>
    <property type="evidence" value="ECO:0007669"/>
    <property type="project" value="InterPro"/>
</dbReference>
<reference evidence="13 14" key="1">
    <citation type="submission" date="2016-06" db="EMBL/GenBank/DDBJ databases">
        <title>Comparative genomics of the ectomycorrhizal sister species Rhizopogon vinicolor and Rhizopogon vesiculosus (Basidiomycota: Boletales) reveals a divergence of the mating type B locus.</title>
        <authorList>
            <consortium name="DOE Joint Genome Institute"/>
            <person name="Mujic A.B."/>
            <person name="Kuo A."/>
            <person name="Tritt A."/>
            <person name="Lipzen A."/>
            <person name="Chen C."/>
            <person name="Johnson J."/>
            <person name="Sharma A."/>
            <person name="Barry K."/>
            <person name="Grigoriev I.V."/>
            <person name="Spatafora J.W."/>
        </authorList>
    </citation>
    <scope>NUCLEOTIDE SEQUENCE [LARGE SCALE GENOMIC DNA]</scope>
    <source>
        <strain evidence="13 14">AM-OR11-026</strain>
    </source>
</reference>
<keyword evidence="5" id="KW-0234">DNA repair</keyword>
<evidence type="ECO:0000256" key="7">
    <source>
        <dbReference type="ARBA" id="ARBA00023268"/>
    </source>
</evidence>
<evidence type="ECO:0000256" key="2">
    <source>
        <dbReference type="ARBA" id="ARBA00012720"/>
    </source>
</evidence>
<keyword evidence="6" id="KW-0456">Lyase</keyword>
<comment type="catalytic activity">
    <reaction evidence="9">
        <text>2'-deoxyribonucleotide-(2'-deoxyribose 5'-phosphate)-2'-deoxyribonucleotide-DNA = a 3'-end 2'-deoxyribonucleotide-(2,3-dehydro-2,3-deoxyribose 5'-phosphate)-DNA + a 5'-end 5'-phospho-2'-deoxyribonucleoside-DNA + H(+)</text>
        <dbReference type="Rhea" id="RHEA:66592"/>
        <dbReference type="Rhea" id="RHEA-COMP:13180"/>
        <dbReference type="Rhea" id="RHEA-COMP:16897"/>
        <dbReference type="Rhea" id="RHEA-COMP:17067"/>
        <dbReference type="ChEBI" id="CHEBI:15378"/>
        <dbReference type="ChEBI" id="CHEBI:136412"/>
        <dbReference type="ChEBI" id="CHEBI:157695"/>
        <dbReference type="ChEBI" id="CHEBI:167181"/>
        <dbReference type="EC" id="4.2.99.18"/>
    </reaction>
</comment>
<dbReference type="PANTHER" id="PTHR10242:SF2">
    <property type="entry name" value="N-GLYCOSYLASE_DNA LYASE"/>
    <property type="match status" value="1"/>
</dbReference>
<dbReference type="GO" id="GO:0006285">
    <property type="term" value="P:base-excision repair, AP site formation"/>
    <property type="evidence" value="ECO:0007669"/>
    <property type="project" value="UniProtKB-ARBA"/>
</dbReference>
<keyword evidence="3" id="KW-0227">DNA damage</keyword>
<dbReference type="AlphaFoldDB" id="A0A1B7MXA7"/>
<evidence type="ECO:0000256" key="6">
    <source>
        <dbReference type="ARBA" id="ARBA00023239"/>
    </source>
</evidence>
<dbReference type="InterPro" id="IPR052054">
    <property type="entry name" value="Oxidative_DNA_repair_enzyme"/>
</dbReference>
<dbReference type="EC" id="4.2.99.18" evidence="2"/>
<keyword evidence="4" id="KW-0378">Hydrolase</keyword>
<dbReference type="CDD" id="cd00056">
    <property type="entry name" value="ENDO3c"/>
    <property type="match status" value="1"/>
</dbReference>
<protein>
    <recommendedName>
        <fullName evidence="2">DNA-(apurinic or apyrimidinic site) lyase</fullName>
        <ecNumber evidence="2">4.2.99.18</ecNumber>
    </recommendedName>
</protein>
<dbReference type="Pfam" id="PF07934">
    <property type="entry name" value="OGG_N"/>
    <property type="match status" value="1"/>
</dbReference>
<evidence type="ECO:0000256" key="4">
    <source>
        <dbReference type="ARBA" id="ARBA00022801"/>
    </source>
</evidence>
<dbReference type="GO" id="GO:0003684">
    <property type="term" value="F:damaged DNA binding"/>
    <property type="evidence" value="ECO:0007669"/>
    <property type="project" value="InterPro"/>
</dbReference>
<keyword evidence="11" id="KW-0732">Signal</keyword>
<dbReference type="InParanoid" id="A0A1B7MXA7"/>
<keyword evidence="8" id="KW-0326">Glycosidase</keyword>
<dbReference type="SUPFAM" id="SSF48150">
    <property type="entry name" value="DNA-glycosylase"/>
    <property type="match status" value="1"/>
</dbReference>
<evidence type="ECO:0000259" key="12">
    <source>
        <dbReference type="SMART" id="SM00478"/>
    </source>
</evidence>
<keyword evidence="14" id="KW-1185">Reference proteome</keyword>
<name>A0A1B7MXA7_9AGAM</name>
<dbReference type="Gene3D" id="3.30.310.40">
    <property type="match status" value="1"/>
</dbReference>
<evidence type="ECO:0000256" key="8">
    <source>
        <dbReference type="ARBA" id="ARBA00023295"/>
    </source>
</evidence>
<dbReference type="GO" id="GO:0140078">
    <property type="term" value="F:class I DNA-(apurinic or apyrimidinic site) endonuclease activity"/>
    <property type="evidence" value="ECO:0007669"/>
    <property type="project" value="UniProtKB-EC"/>
</dbReference>
<feature type="compositionally biased region" description="Basic and acidic residues" evidence="10">
    <location>
        <begin position="382"/>
        <end position="392"/>
    </location>
</feature>
<evidence type="ECO:0000256" key="11">
    <source>
        <dbReference type="SAM" id="SignalP"/>
    </source>
</evidence>
<feature type="region of interest" description="Disordered" evidence="10">
    <location>
        <begin position="364"/>
        <end position="392"/>
    </location>
</feature>
<feature type="domain" description="HhH-GPD" evidence="12">
    <location>
        <begin position="146"/>
        <end position="347"/>
    </location>
</feature>
<feature type="compositionally biased region" description="Basic residues" evidence="10">
    <location>
        <begin position="440"/>
        <end position="450"/>
    </location>
</feature>
<dbReference type="SUPFAM" id="SSF55945">
    <property type="entry name" value="TATA-box binding protein-like"/>
    <property type="match status" value="1"/>
</dbReference>
<dbReference type="GO" id="GO:0034039">
    <property type="term" value="F:8-oxo-7,8-dihydroguanine DNA N-glycosylase activity"/>
    <property type="evidence" value="ECO:0007669"/>
    <property type="project" value="TreeGrafter"/>
</dbReference>
<feature type="chain" id="PRO_5008597614" description="DNA-(apurinic or apyrimidinic site) lyase" evidence="11">
    <location>
        <begin position="23"/>
        <end position="450"/>
    </location>
</feature>
<feature type="compositionally biased region" description="Polar residues" evidence="10">
    <location>
        <begin position="364"/>
        <end position="375"/>
    </location>
</feature>
<evidence type="ECO:0000256" key="1">
    <source>
        <dbReference type="ARBA" id="ARBA00010679"/>
    </source>
</evidence>
<evidence type="ECO:0000256" key="9">
    <source>
        <dbReference type="ARBA" id="ARBA00044632"/>
    </source>
</evidence>
<dbReference type="Pfam" id="PF00730">
    <property type="entry name" value="HhH-GPD"/>
    <property type="match status" value="1"/>
</dbReference>
<dbReference type="InterPro" id="IPR023170">
    <property type="entry name" value="HhH_base_excis_C"/>
</dbReference>
<dbReference type="OrthoDB" id="238681at2759"/>
<sequence>MAFTTPVGFRVLPLSVVQLSLAAVLKCGQSFRWTSYPLPSSPSAESPTHEYRLCLKDRIVCLRQSPDYLFYRSVFPEEQLSPAQEGVRDEEMLAWLKDYFQLDVDLVKLYDQWSGRDQVFDKLKSRFSGIRILRQDPWETLVSFICSSNNNIPRITKMVHALCKQYSPSLVALPPPSVSENCSRDLAMYHPFPPPSVLAAPDVKSTLRTLGFGYRADYIQRTAKMLVDTHGSSISPSGTRESCEEWLTGLRRMSTEDAREELLKFVGVGRKVADCVLLMSLDKREVIPVDTHVHQIAIKHYGLRATGGSKAKSAMTPQVYAQVTTKLVEIWGDFAGWAHSVLFTADLKAFSSFGIQISTTATTTGHVDASPASSPSKRKYTKTQERVDVQKRKRAEVKEKVVVVAAATVAALAVLAAPGYDSSLLEDDNPGSANHDTSSPRRKRRKRSSD</sequence>
<dbReference type="InterPro" id="IPR012904">
    <property type="entry name" value="OGG_N"/>
</dbReference>
<organism evidence="13 14">
    <name type="scientific">Rhizopogon vinicolor AM-OR11-026</name>
    <dbReference type="NCBI Taxonomy" id="1314800"/>
    <lineage>
        <taxon>Eukaryota</taxon>
        <taxon>Fungi</taxon>
        <taxon>Dikarya</taxon>
        <taxon>Basidiomycota</taxon>
        <taxon>Agaricomycotina</taxon>
        <taxon>Agaricomycetes</taxon>
        <taxon>Agaricomycetidae</taxon>
        <taxon>Boletales</taxon>
        <taxon>Suillineae</taxon>
        <taxon>Rhizopogonaceae</taxon>
        <taxon>Rhizopogon</taxon>
    </lineage>
</organism>
<dbReference type="SMART" id="SM00478">
    <property type="entry name" value="ENDO3c"/>
    <property type="match status" value="1"/>
</dbReference>
<keyword evidence="7" id="KW-0511">Multifunctional enzyme</keyword>
<dbReference type="InterPro" id="IPR003265">
    <property type="entry name" value="HhH-GPD_domain"/>
</dbReference>
<gene>
    <name evidence="13" type="ORF">K503DRAFT_743073</name>
</gene>
<evidence type="ECO:0000256" key="3">
    <source>
        <dbReference type="ARBA" id="ARBA00022763"/>
    </source>
</evidence>
<dbReference type="GO" id="GO:0005634">
    <property type="term" value="C:nucleus"/>
    <property type="evidence" value="ECO:0007669"/>
    <property type="project" value="TreeGrafter"/>
</dbReference>
<evidence type="ECO:0000313" key="13">
    <source>
        <dbReference type="EMBL" id="OAX37222.1"/>
    </source>
</evidence>
<evidence type="ECO:0000256" key="10">
    <source>
        <dbReference type="SAM" id="MobiDB-lite"/>
    </source>
</evidence>